<dbReference type="AlphaFoldDB" id="A0A3S5CV06"/>
<dbReference type="PANTHER" id="PTHR10755:SF0">
    <property type="entry name" value="OXYGEN-DEPENDENT COPROPORPHYRINOGEN-III OXIDASE, MITOCHONDRIAL"/>
    <property type="match status" value="1"/>
</dbReference>
<comment type="subunit">
    <text evidence="3">Homodimer.</text>
</comment>
<evidence type="ECO:0000256" key="4">
    <source>
        <dbReference type="ARBA" id="ARBA00012869"/>
    </source>
</evidence>
<keyword evidence="8" id="KW-1185">Reference proteome</keyword>
<evidence type="ECO:0000256" key="3">
    <source>
        <dbReference type="ARBA" id="ARBA00011738"/>
    </source>
</evidence>
<reference evidence="7" key="1">
    <citation type="submission" date="2018-11" db="EMBL/GenBank/DDBJ databases">
        <authorList>
            <consortium name="Pathogen Informatics"/>
        </authorList>
    </citation>
    <scope>NUCLEOTIDE SEQUENCE</scope>
</reference>
<proteinExistence type="inferred from homology"/>
<dbReference type="EC" id="1.3.3.3" evidence="4"/>
<comment type="caution">
    <text evidence="7">The sequence shown here is derived from an EMBL/GenBank/DDBJ whole genome shotgun (WGS) entry which is preliminary data.</text>
</comment>
<dbReference type="InterPro" id="IPR001260">
    <property type="entry name" value="Coprogen_oxidase_aer"/>
</dbReference>
<keyword evidence="6" id="KW-0627">Porphyrin biosynthesis</keyword>
<dbReference type="InterPro" id="IPR036406">
    <property type="entry name" value="Coprogen_oxidase_aer_sf"/>
</dbReference>
<comment type="similarity">
    <text evidence="2">Belongs to the aerobic coproporphyrinogen-III oxidase family.</text>
</comment>
<dbReference type="PANTHER" id="PTHR10755">
    <property type="entry name" value="COPROPORPHYRINOGEN III OXIDASE, MITOCHONDRIAL"/>
    <property type="match status" value="1"/>
</dbReference>
<evidence type="ECO:0000256" key="1">
    <source>
        <dbReference type="ARBA" id="ARBA00005168"/>
    </source>
</evidence>
<dbReference type="UniPathway" id="UPA00251">
    <property type="reaction ID" value="UER00322"/>
</dbReference>
<dbReference type="GO" id="GO:0004109">
    <property type="term" value="F:coproporphyrinogen oxidase activity"/>
    <property type="evidence" value="ECO:0007669"/>
    <property type="project" value="UniProtKB-EC"/>
</dbReference>
<evidence type="ECO:0000256" key="6">
    <source>
        <dbReference type="ARBA" id="ARBA00023244"/>
    </source>
</evidence>
<sequence>MARIASYLDQLNPHVPTTHFNFRYFEVDLGDGKTMWWFGGGSDLTPYFLNDEDAHHFHSELKKACDRHQPGWYERFKQQCDDYFIIKHRSELYTLCTFQFFL</sequence>
<evidence type="ECO:0000313" key="7">
    <source>
        <dbReference type="EMBL" id="VEL40324.1"/>
    </source>
</evidence>
<dbReference type="Gene3D" id="3.40.1500.10">
    <property type="entry name" value="Coproporphyrinogen III oxidase, aerobic"/>
    <property type="match status" value="1"/>
</dbReference>
<accession>A0A3S5CV06</accession>
<protein>
    <recommendedName>
        <fullName evidence="4">coproporphyrinogen oxidase</fullName>
        <ecNumber evidence="4">1.3.3.3</ecNumber>
    </recommendedName>
</protein>
<evidence type="ECO:0000313" key="8">
    <source>
        <dbReference type="Proteomes" id="UP000784294"/>
    </source>
</evidence>
<dbReference type="OrthoDB" id="15318at2759"/>
<organism evidence="7 8">
    <name type="scientific">Protopolystoma xenopodis</name>
    <dbReference type="NCBI Taxonomy" id="117903"/>
    <lineage>
        <taxon>Eukaryota</taxon>
        <taxon>Metazoa</taxon>
        <taxon>Spiralia</taxon>
        <taxon>Lophotrochozoa</taxon>
        <taxon>Platyhelminthes</taxon>
        <taxon>Monogenea</taxon>
        <taxon>Polyopisthocotylea</taxon>
        <taxon>Polystomatidea</taxon>
        <taxon>Polystomatidae</taxon>
        <taxon>Protopolystoma</taxon>
    </lineage>
</organism>
<gene>
    <name evidence="7" type="ORF">PXEA_LOCUS33764</name>
</gene>
<evidence type="ECO:0000256" key="5">
    <source>
        <dbReference type="ARBA" id="ARBA00023002"/>
    </source>
</evidence>
<name>A0A3S5CV06_9PLAT</name>
<dbReference type="SUPFAM" id="SSF102886">
    <property type="entry name" value="Coproporphyrinogen III oxidase"/>
    <property type="match status" value="1"/>
</dbReference>
<dbReference type="GO" id="GO:0005737">
    <property type="term" value="C:cytoplasm"/>
    <property type="evidence" value="ECO:0007669"/>
    <property type="project" value="TreeGrafter"/>
</dbReference>
<dbReference type="Pfam" id="PF01218">
    <property type="entry name" value="Coprogen_oxidas"/>
    <property type="match status" value="1"/>
</dbReference>
<comment type="pathway">
    <text evidence="1">Porphyrin-containing compound metabolism; protoporphyrin-IX biosynthesis; protoporphyrinogen-IX from coproporphyrinogen-III (O2 route): step 1/1.</text>
</comment>
<dbReference type="GO" id="GO:0006782">
    <property type="term" value="P:protoporphyrinogen IX biosynthetic process"/>
    <property type="evidence" value="ECO:0007669"/>
    <property type="project" value="UniProtKB-UniPathway"/>
</dbReference>
<dbReference type="PRINTS" id="PR00073">
    <property type="entry name" value="COPRGNOXDASE"/>
</dbReference>
<dbReference type="EMBL" id="CAAALY010264484">
    <property type="protein sequence ID" value="VEL40324.1"/>
    <property type="molecule type" value="Genomic_DNA"/>
</dbReference>
<evidence type="ECO:0000256" key="2">
    <source>
        <dbReference type="ARBA" id="ARBA00010644"/>
    </source>
</evidence>
<keyword evidence="5" id="KW-0560">Oxidoreductase</keyword>
<dbReference type="Proteomes" id="UP000784294">
    <property type="component" value="Unassembled WGS sequence"/>
</dbReference>